<evidence type="ECO:0000256" key="3">
    <source>
        <dbReference type="ARBA" id="ARBA00022475"/>
    </source>
</evidence>
<feature type="domain" description="Tripartite ATP-independent periplasmic transporters DctQ component" evidence="10">
    <location>
        <begin position="30"/>
        <end position="157"/>
    </location>
</feature>
<evidence type="ECO:0000313" key="11">
    <source>
        <dbReference type="EMBL" id="TMV15505.1"/>
    </source>
</evidence>
<keyword evidence="3" id="KW-1003">Cell membrane</keyword>
<protein>
    <recommendedName>
        <fullName evidence="9">TRAP transporter small permease protein</fullName>
    </recommendedName>
</protein>
<evidence type="ECO:0000259" key="10">
    <source>
        <dbReference type="Pfam" id="PF04290"/>
    </source>
</evidence>
<dbReference type="EMBL" id="VCPC01000001">
    <property type="protein sequence ID" value="TMV15505.1"/>
    <property type="molecule type" value="Genomic_DNA"/>
</dbReference>
<dbReference type="Pfam" id="PF04290">
    <property type="entry name" value="DctQ"/>
    <property type="match status" value="1"/>
</dbReference>
<accession>A0ABY2XEP3</accession>
<comment type="subunit">
    <text evidence="9">The complex comprises the extracytoplasmic solute receptor protein and the two transmembrane proteins.</text>
</comment>
<comment type="caution">
    <text evidence="11">The sequence shown here is derived from an EMBL/GenBank/DDBJ whole genome shotgun (WGS) entry which is preliminary data.</text>
</comment>
<evidence type="ECO:0000256" key="8">
    <source>
        <dbReference type="ARBA" id="ARBA00038436"/>
    </source>
</evidence>
<evidence type="ECO:0000256" key="5">
    <source>
        <dbReference type="ARBA" id="ARBA00022692"/>
    </source>
</evidence>
<evidence type="ECO:0000256" key="2">
    <source>
        <dbReference type="ARBA" id="ARBA00022448"/>
    </source>
</evidence>
<feature type="transmembrane region" description="Helical" evidence="9">
    <location>
        <begin position="21"/>
        <end position="41"/>
    </location>
</feature>
<feature type="transmembrane region" description="Helical" evidence="9">
    <location>
        <begin position="53"/>
        <end position="71"/>
    </location>
</feature>
<keyword evidence="7 9" id="KW-0472">Membrane</keyword>
<evidence type="ECO:0000256" key="6">
    <source>
        <dbReference type="ARBA" id="ARBA00022989"/>
    </source>
</evidence>
<dbReference type="InterPro" id="IPR007387">
    <property type="entry name" value="TRAP_DctQ"/>
</dbReference>
<comment type="function">
    <text evidence="9">Part of the tripartite ATP-independent periplasmic (TRAP) transport system.</text>
</comment>
<keyword evidence="12" id="KW-1185">Reference proteome</keyword>
<gene>
    <name evidence="11" type="ORF">FGK64_06015</name>
</gene>
<reference evidence="11 12" key="1">
    <citation type="submission" date="2019-05" db="EMBL/GenBank/DDBJ databases">
        <title>Marivita sp. nov. isolated from sea sediment.</title>
        <authorList>
            <person name="Kim W."/>
        </authorList>
    </citation>
    <scope>NUCLEOTIDE SEQUENCE [LARGE SCALE GENOMIC DNA]</scope>
    <source>
        <strain evidence="11 12">CAU 1492</strain>
    </source>
</reference>
<evidence type="ECO:0000256" key="9">
    <source>
        <dbReference type="RuleBase" id="RU369079"/>
    </source>
</evidence>
<sequence length="182" mass="19809">MTPDRNGAGGALKTVHIIERIAGVMLGLVTVLIVISAIGRYGFARPVPDAFDLSRLVLGVAIAWGLASLGFHGTHIKVDLLAHALPAAARRAINALAWAVLLGFTILLTWKIWERLVSAFYGGDATMDLRLPHWPFILGIWLGLVAALITTALRLWLITARGQDLGEYDGIDEQLEQDLRLK</sequence>
<keyword evidence="4 9" id="KW-0997">Cell inner membrane</keyword>
<dbReference type="PANTHER" id="PTHR35011:SF2">
    <property type="entry name" value="2,3-DIKETO-L-GULONATE TRAP TRANSPORTER SMALL PERMEASE PROTEIN YIAM"/>
    <property type="match status" value="1"/>
</dbReference>
<evidence type="ECO:0000256" key="4">
    <source>
        <dbReference type="ARBA" id="ARBA00022519"/>
    </source>
</evidence>
<dbReference type="RefSeq" id="WP_138862850.1">
    <property type="nucleotide sequence ID" value="NZ_VCPC01000001.1"/>
</dbReference>
<evidence type="ECO:0000256" key="1">
    <source>
        <dbReference type="ARBA" id="ARBA00004429"/>
    </source>
</evidence>
<organism evidence="11 12">
    <name type="scientific">Arenibacterium halophilum</name>
    <dbReference type="NCBI Taxonomy" id="2583821"/>
    <lineage>
        <taxon>Bacteria</taxon>
        <taxon>Pseudomonadati</taxon>
        <taxon>Pseudomonadota</taxon>
        <taxon>Alphaproteobacteria</taxon>
        <taxon>Rhodobacterales</taxon>
        <taxon>Paracoccaceae</taxon>
        <taxon>Arenibacterium</taxon>
    </lineage>
</organism>
<keyword evidence="2 9" id="KW-0813">Transport</keyword>
<dbReference type="Proteomes" id="UP001191082">
    <property type="component" value="Unassembled WGS sequence"/>
</dbReference>
<proteinExistence type="inferred from homology"/>
<evidence type="ECO:0000313" key="12">
    <source>
        <dbReference type="Proteomes" id="UP001191082"/>
    </source>
</evidence>
<feature type="transmembrane region" description="Helical" evidence="9">
    <location>
        <begin position="133"/>
        <end position="157"/>
    </location>
</feature>
<evidence type="ECO:0000256" key="7">
    <source>
        <dbReference type="ARBA" id="ARBA00023136"/>
    </source>
</evidence>
<keyword evidence="6 9" id="KW-1133">Transmembrane helix</keyword>
<comment type="subcellular location">
    <subcellularLocation>
        <location evidence="1 9">Cell inner membrane</location>
        <topology evidence="1 9">Multi-pass membrane protein</topology>
    </subcellularLocation>
</comment>
<comment type="similarity">
    <text evidence="8 9">Belongs to the TRAP transporter small permease family.</text>
</comment>
<name>A0ABY2XEP3_9RHOB</name>
<keyword evidence="5 9" id="KW-0812">Transmembrane</keyword>
<dbReference type="PANTHER" id="PTHR35011">
    <property type="entry name" value="2,3-DIKETO-L-GULONATE TRAP TRANSPORTER SMALL PERMEASE PROTEIN YIAM"/>
    <property type="match status" value="1"/>
</dbReference>
<feature type="transmembrane region" description="Helical" evidence="9">
    <location>
        <begin position="92"/>
        <end position="113"/>
    </location>
</feature>
<dbReference type="InterPro" id="IPR055348">
    <property type="entry name" value="DctQ"/>
</dbReference>